<dbReference type="EMBL" id="CP021404">
    <property type="protein sequence ID" value="ATI41943.1"/>
    <property type="molecule type" value="Genomic_DNA"/>
</dbReference>
<keyword evidence="2" id="KW-1185">Reference proteome</keyword>
<evidence type="ECO:0000313" key="1">
    <source>
        <dbReference type="EMBL" id="ATI41943.1"/>
    </source>
</evidence>
<dbReference type="RefSeq" id="WP_097373247.1">
    <property type="nucleotide sequence ID" value="NZ_CP021404.1"/>
</dbReference>
<gene>
    <name evidence="1" type="ORF">CBW24_07960</name>
</gene>
<sequence length="74" mass="8029">MANTEQRILERDQTGRLLTVQTNGGTVVIEVEHAPGIWITADTIAADYVGEIRGIGAARFRLTPSDGASWQVHP</sequence>
<dbReference type="AlphaFoldDB" id="A0A291LYX0"/>
<protein>
    <submittedName>
        <fullName evidence="1">Uncharacterized protein</fullName>
    </submittedName>
</protein>
<evidence type="ECO:0000313" key="2">
    <source>
        <dbReference type="Proteomes" id="UP000219050"/>
    </source>
</evidence>
<organism evidence="1 2">
    <name type="scientific">Pacificitalea manganoxidans</name>
    <dbReference type="NCBI Taxonomy" id="1411902"/>
    <lineage>
        <taxon>Bacteria</taxon>
        <taxon>Pseudomonadati</taxon>
        <taxon>Pseudomonadota</taxon>
        <taxon>Alphaproteobacteria</taxon>
        <taxon>Rhodobacterales</taxon>
        <taxon>Paracoccaceae</taxon>
        <taxon>Pacificitalea</taxon>
    </lineage>
</organism>
<name>A0A291LYX0_9RHOB</name>
<dbReference type="KEGG" id="cmag:CBW24_07960"/>
<reference evidence="1 2" key="1">
    <citation type="submission" date="2017-05" db="EMBL/GenBank/DDBJ databases">
        <title>Comparative genomic and metabolic analysis of manganese-oxidizing mechanisms in Celeribater manganoxidans DY25T: its adaption to the environment of polymetallic nodule.</title>
        <authorList>
            <person name="Wang X."/>
        </authorList>
    </citation>
    <scope>NUCLEOTIDE SEQUENCE [LARGE SCALE GENOMIC DNA]</scope>
    <source>
        <strain evidence="1 2">DY25</strain>
    </source>
</reference>
<dbReference type="Proteomes" id="UP000219050">
    <property type="component" value="Chromosome"/>
</dbReference>
<accession>A0A291LYX0</accession>
<proteinExistence type="predicted"/>